<sequence>MDRSTASVLCATIAHPVSLIGVWVSLSLNRTPILFEGKCAAVGVTIPLDLQSL</sequence>
<organism evidence="1 2">
    <name type="scientific">Canariomyces notabilis</name>
    <dbReference type="NCBI Taxonomy" id="2074819"/>
    <lineage>
        <taxon>Eukaryota</taxon>
        <taxon>Fungi</taxon>
        <taxon>Dikarya</taxon>
        <taxon>Ascomycota</taxon>
        <taxon>Pezizomycotina</taxon>
        <taxon>Sordariomycetes</taxon>
        <taxon>Sordariomycetidae</taxon>
        <taxon>Sordariales</taxon>
        <taxon>Chaetomiaceae</taxon>
        <taxon>Canariomyces</taxon>
    </lineage>
</organism>
<gene>
    <name evidence="1" type="ORF">N656DRAFT_781065</name>
</gene>
<dbReference type="AlphaFoldDB" id="A0AAN6YPS8"/>
<proteinExistence type="predicted"/>
<reference evidence="1" key="1">
    <citation type="journal article" date="2023" name="Mol. Phylogenet. Evol.">
        <title>Genome-scale phylogeny and comparative genomics of the fungal order Sordariales.</title>
        <authorList>
            <person name="Hensen N."/>
            <person name="Bonometti L."/>
            <person name="Westerberg I."/>
            <person name="Brannstrom I.O."/>
            <person name="Guillou S."/>
            <person name="Cros-Aarteil S."/>
            <person name="Calhoun S."/>
            <person name="Haridas S."/>
            <person name="Kuo A."/>
            <person name="Mondo S."/>
            <person name="Pangilinan J."/>
            <person name="Riley R."/>
            <person name="LaButti K."/>
            <person name="Andreopoulos B."/>
            <person name="Lipzen A."/>
            <person name="Chen C."/>
            <person name="Yan M."/>
            <person name="Daum C."/>
            <person name="Ng V."/>
            <person name="Clum A."/>
            <person name="Steindorff A."/>
            <person name="Ohm R.A."/>
            <person name="Martin F."/>
            <person name="Silar P."/>
            <person name="Natvig D.O."/>
            <person name="Lalanne C."/>
            <person name="Gautier V."/>
            <person name="Ament-Velasquez S.L."/>
            <person name="Kruys A."/>
            <person name="Hutchinson M.I."/>
            <person name="Powell A.J."/>
            <person name="Barry K."/>
            <person name="Miller A.N."/>
            <person name="Grigoriev I.V."/>
            <person name="Debuchy R."/>
            <person name="Gladieux P."/>
            <person name="Hiltunen Thoren M."/>
            <person name="Johannesson H."/>
        </authorList>
    </citation>
    <scope>NUCLEOTIDE SEQUENCE</scope>
    <source>
        <strain evidence="1">CBS 508.74</strain>
    </source>
</reference>
<evidence type="ECO:0000313" key="2">
    <source>
        <dbReference type="Proteomes" id="UP001302812"/>
    </source>
</evidence>
<accession>A0AAN6YPS8</accession>
<comment type="caution">
    <text evidence="1">The sequence shown here is derived from an EMBL/GenBank/DDBJ whole genome shotgun (WGS) entry which is preliminary data.</text>
</comment>
<keyword evidence="2" id="KW-1185">Reference proteome</keyword>
<reference evidence="1" key="2">
    <citation type="submission" date="2023-05" db="EMBL/GenBank/DDBJ databases">
        <authorList>
            <consortium name="Lawrence Berkeley National Laboratory"/>
            <person name="Steindorff A."/>
            <person name="Hensen N."/>
            <person name="Bonometti L."/>
            <person name="Westerberg I."/>
            <person name="Brannstrom I.O."/>
            <person name="Guillou S."/>
            <person name="Cros-Aarteil S."/>
            <person name="Calhoun S."/>
            <person name="Haridas S."/>
            <person name="Kuo A."/>
            <person name="Mondo S."/>
            <person name="Pangilinan J."/>
            <person name="Riley R."/>
            <person name="Labutti K."/>
            <person name="Andreopoulos B."/>
            <person name="Lipzen A."/>
            <person name="Chen C."/>
            <person name="Yanf M."/>
            <person name="Daum C."/>
            <person name="Ng V."/>
            <person name="Clum A."/>
            <person name="Ohm R."/>
            <person name="Martin F."/>
            <person name="Silar P."/>
            <person name="Natvig D."/>
            <person name="Lalanne C."/>
            <person name="Gautier V."/>
            <person name="Ament-Velasquez S.L."/>
            <person name="Kruys A."/>
            <person name="Hutchinson M.I."/>
            <person name="Powell A.J."/>
            <person name="Barry K."/>
            <person name="Miller A.N."/>
            <person name="Grigoriev I.V."/>
            <person name="Debuchy R."/>
            <person name="Gladieux P."/>
            <person name="Thoren M.H."/>
            <person name="Johannesson H."/>
        </authorList>
    </citation>
    <scope>NUCLEOTIDE SEQUENCE</scope>
    <source>
        <strain evidence="1">CBS 508.74</strain>
    </source>
</reference>
<name>A0AAN6YPS8_9PEZI</name>
<dbReference type="GeneID" id="89939636"/>
<dbReference type="EMBL" id="MU853347">
    <property type="protein sequence ID" value="KAK4111231.1"/>
    <property type="molecule type" value="Genomic_DNA"/>
</dbReference>
<dbReference type="Proteomes" id="UP001302812">
    <property type="component" value="Unassembled WGS sequence"/>
</dbReference>
<evidence type="ECO:0000313" key="1">
    <source>
        <dbReference type="EMBL" id="KAK4111231.1"/>
    </source>
</evidence>
<protein>
    <submittedName>
        <fullName evidence="1">Uncharacterized protein</fullName>
    </submittedName>
</protein>
<dbReference type="RefSeq" id="XP_064668801.1">
    <property type="nucleotide sequence ID" value="XM_064815511.1"/>
</dbReference>